<dbReference type="PANTHER" id="PTHR37296">
    <property type="entry name" value="CONSERVED VIRULENCE FACTOR B"/>
    <property type="match status" value="1"/>
</dbReference>
<dbReference type="OrthoDB" id="9801597at2"/>
<dbReference type="GO" id="GO:0003676">
    <property type="term" value="F:nucleic acid binding"/>
    <property type="evidence" value="ECO:0007669"/>
    <property type="project" value="InterPro"/>
</dbReference>
<evidence type="ECO:0000313" key="4">
    <source>
        <dbReference type="Proteomes" id="UP000278746"/>
    </source>
</evidence>
<dbReference type="EMBL" id="RHIB01000001">
    <property type="protein sequence ID" value="RNA70597.1"/>
    <property type="molecule type" value="Genomic_DNA"/>
</dbReference>
<accession>A0A3M7TYD3</accession>
<evidence type="ECO:0000313" key="3">
    <source>
        <dbReference type="EMBL" id="RNA70597.1"/>
    </source>
</evidence>
<dbReference type="Proteomes" id="UP000278746">
    <property type="component" value="Unassembled WGS sequence"/>
</dbReference>
<dbReference type="Gene3D" id="1.10.10.10">
    <property type="entry name" value="Winged helix-like DNA-binding domain superfamily/Winged helix DNA-binding domain"/>
    <property type="match status" value="1"/>
</dbReference>
<dbReference type="InterPro" id="IPR014464">
    <property type="entry name" value="CvfB_fam"/>
</dbReference>
<gene>
    <name evidence="3" type="ORF">EBO34_05120</name>
</gene>
<dbReference type="Pfam" id="PF17783">
    <property type="entry name" value="WHD_CvfB"/>
    <property type="match status" value="1"/>
</dbReference>
<dbReference type="Pfam" id="PF21543">
    <property type="entry name" value="CvfB_2nd"/>
    <property type="match status" value="1"/>
</dbReference>
<dbReference type="InterPro" id="IPR048588">
    <property type="entry name" value="CvfB_S1_2nd"/>
</dbReference>
<reference evidence="3 4" key="1">
    <citation type="submission" date="2018-10" db="EMBL/GenBank/DDBJ databases">
        <title>Bacillus Keqinensis sp. nov., a moderately halophilic bacterium isolated from a saline-alkaline lake.</title>
        <authorList>
            <person name="Wang H."/>
        </authorList>
    </citation>
    <scope>NUCLEOTIDE SEQUENCE [LARGE SCALE GENOMIC DNA]</scope>
    <source>
        <strain evidence="3 4">KQ-3</strain>
    </source>
</reference>
<protein>
    <recommendedName>
        <fullName evidence="2">S1 motif domain-containing protein</fullName>
    </recommendedName>
</protein>
<comment type="caution">
    <text evidence="3">The sequence shown here is derived from an EMBL/GenBank/DDBJ whole genome shotgun (WGS) entry which is preliminary data.</text>
</comment>
<dbReference type="PANTHER" id="PTHR37296:SF1">
    <property type="entry name" value="CONSERVED VIRULENCE FACTOR B"/>
    <property type="match status" value="1"/>
</dbReference>
<dbReference type="SUPFAM" id="SSF50249">
    <property type="entry name" value="Nucleic acid-binding proteins"/>
    <property type="match status" value="1"/>
</dbReference>
<comment type="similarity">
    <text evidence="1">Belongs to the CvfB family.</text>
</comment>
<dbReference type="PIRSF" id="PIRSF012524">
    <property type="entry name" value="YitL_S1"/>
    <property type="match status" value="1"/>
</dbReference>
<dbReference type="InterPro" id="IPR039566">
    <property type="entry name" value="CvfB_S1_st"/>
</dbReference>
<name>A0A3M7TYD3_9BACI</name>
<dbReference type="SMART" id="SM00316">
    <property type="entry name" value="S1"/>
    <property type="match status" value="1"/>
</dbReference>
<dbReference type="Pfam" id="PF21191">
    <property type="entry name" value="CvfB_1st"/>
    <property type="match status" value="1"/>
</dbReference>
<dbReference type="Gene3D" id="2.40.50.140">
    <property type="entry name" value="Nucleic acid-binding proteins"/>
    <property type="match status" value="2"/>
</dbReference>
<organism evidence="3 4">
    <name type="scientific">Alteribacter keqinensis</name>
    <dbReference type="NCBI Taxonomy" id="2483800"/>
    <lineage>
        <taxon>Bacteria</taxon>
        <taxon>Bacillati</taxon>
        <taxon>Bacillota</taxon>
        <taxon>Bacilli</taxon>
        <taxon>Bacillales</taxon>
        <taxon>Bacillaceae</taxon>
        <taxon>Alteribacter</taxon>
    </lineage>
</organism>
<dbReference type="InterPro" id="IPR003029">
    <property type="entry name" value="S1_domain"/>
</dbReference>
<dbReference type="InterPro" id="IPR040764">
    <property type="entry name" value="CvfB_WH"/>
</dbReference>
<dbReference type="InterPro" id="IPR048587">
    <property type="entry name" value="CvfB_S1_3rd"/>
</dbReference>
<dbReference type="AlphaFoldDB" id="A0A3M7TYD3"/>
<sequence length="281" mass="31377">MIYNLTATQEVGGDFVLSDGEEIVVLPKEEVKGPLAPGDELSVFIYQNKKGEVVATMDLPHITAETYDWAQVVDKVSGLGVFVEIGLKQDVLVSSDYLPLIEKVWPEKGDELFVTLETDKKGRLLARPATETVVEDSFKKAPAELKGSAIDGRVYRSTKVGSFIITESGYRGFIHYMERKVEPRLGEWVEGRIIDVKEDGSLNVTLRPVKETVLDDDAEDIFNYLIRTGGEMPFTDKSDPDAIREEFKISKAAFKRALGRLMKEGKVVQKEGRTLVSKDEN</sequence>
<evidence type="ECO:0000259" key="2">
    <source>
        <dbReference type="PROSITE" id="PS50126"/>
    </source>
</evidence>
<dbReference type="PROSITE" id="PS50126">
    <property type="entry name" value="S1"/>
    <property type="match status" value="1"/>
</dbReference>
<keyword evidence="4" id="KW-1185">Reference proteome</keyword>
<feature type="domain" description="S1 motif" evidence="2">
    <location>
        <begin position="147"/>
        <end position="207"/>
    </location>
</feature>
<dbReference type="Pfam" id="PF13509">
    <property type="entry name" value="S1_2"/>
    <property type="match status" value="1"/>
</dbReference>
<dbReference type="InterPro" id="IPR012340">
    <property type="entry name" value="NA-bd_OB-fold"/>
</dbReference>
<dbReference type="InterPro" id="IPR036388">
    <property type="entry name" value="WH-like_DNA-bd_sf"/>
</dbReference>
<evidence type="ECO:0000256" key="1">
    <source>
        <dbReference type="PIRNR" id="PIRNR012524"/>
    </source>
</evidence>
<proteinExistence type="inferred from homology"/>